<dbReference type="EMBL" id="FOLX01000001">
    <property type="protein sequence ID" value="SFC46309.1"/>
    <property type="molecule type" value="Genomic_DNA"/>
</dbReference>
<dbReference type="RefSeq" id="WP_093455080.1">
    <property type="nucleotide sequence ID" value="NZ_FNZG01000011.1"/>
</dbReference>
<organism evidence="1 2">
    <name type="scientific">Pseudooceanicola nitratireducens</name>
    <dbReference type="NCBI Taxonomy" id="517719"/>
    <lineage>
        <taxon>Bacteria</taxon>
        <taxon>Pseudomonadati</taxon>
        <taxon>Pseudomonadota</taxon>
        <taxon>Alphaproteobacteria</taxon>
        <taxon>Rhodobacterales</taxon>
        <taxon>Paracoccaceae</taxon>
        <taxon>Pseudooceanicola</taxon>
    </lineage>
</organism>
<gene>
    <name evidence="1" type="ORF">SAMN05421762_0988</name>
</gene>
<dbReference type="InterPro" id="IPR005358">
    <property type="entry name" value="Puta_zinc/iron-chelating_dom"/>
</dbReference>
<name>A0A1I1JCH4_9RHOB</name>
<dbReference type="Pfam" id="PF03692">
    <property type="entry name" value="CxxCxxCC"/>
    <property type="match status" value="1"/>
</dbReference>
<evidence type="ECO:0000313" key="1">
    <source>
        <dbReference type="EMBL" id="SFC46309.1"/>
    </source>
</evidence>
<accession>A0A1I1JCH4</accession>
<dbReference type="AlphaFoldDB" id="A0A1I1JCH4"/>
<sequence length="237" mass="24849">MTNPKTMPIQTRSALCDRLNRAAPDTLPESVATRARALLAPDPDTPLPQQLDDLSAGAESVRIATNTRADLPAFDTPLACAPGCAFCCLIPDGDGGLITQTEAERMHSALAPLAGQPDGRAWHPDACAALDPETRLCRAYDARPNICRAFFSFDAAACEIIADGGDADGSAITGDHLDYLATLAIARSALGDVPTYALQQLTIATVEGADCATALAAARHDDAELDATCDDFFYDIA</sequence>
<evidence type="ECO:0000313" key="2">
    <source>
        <dbReference type="Proteomes" id="UP000231644"/>
    </source>
</evidence>
<dbReference type="Proteomes" id="UP000231644">
    <property type="component" value="Unassembled WGS sequence"/>
</dbReference>
<keyword evidence="2" id="KW-1185">Reference proteome</keyword>
<proteinExistence type="predicted"/>
<dbReference type="STRING" id="517719.SAMN05421762_0988"/>
<reference evidence="1 2" key="1">
    <citation type="submission" date="2016-10" db="EMBL/GenBank/DDBJ databases">
        <authorList>
            <person name="de Groot N.N."/>
        </authorList>
    </citation>
    <scope>NUCLEOTIDE SEQUENCE [LARGE SCALE GENOMIC DNA]</scope>
    <source>
        <strain evidence="1 2">DSM 29619</strain>
    </source>
</reference>
<protein>
    <submittedName>
        <fullName evidence="1">Putative zinc-or iron-chelating domain-containing protein</fullName>
    </submittedName>
</protein>
<dbReference type="OrthoDB" id="259086at2"/>